<accession>A0A251QYV5</accession>
<keyword evidence="2" id="KW-0472">Membrane</keyword>
<organism evidence="3 4">
    <name type="scientific">Prunus persica</name>
    <name type="common">Peach</name>
    <name type="synonym">Amygdalus persica</name>
    <dbReference type="NCBI Taxonomy" id="3760"/>
    <lineage>
        <taxon>Eukaryota</taxon>
        <taxon>Viridiplantae</taxon>
        <taxon>Streptophyta</taxon>
        <taxon>Embryophyta</taxon>
        <taxon>Tracheophyta</taxon>
        <taxon>Spermatophyta</taxon>
        <taxon>Magnoliopsida</taxon>
        <taxon>eudicotyledons</taxon>
        <taxon>Gunneridae</taxon>
        <taxon>Pentapetalae</taxon>
        <taxon>rosids</taxon>
        <taxon>fabids</taxon>
        <taxon>Rosales</taxon>
        <taxon>Rosaceae</taxon>
        <taxon>Amygdaloideae</taxon>
        <taxon>Amygdaleae</taxon>
        <taxon>Prunus</taxon>
    </lineage>
</organism>
<evidence type="ECO:0000256" key="1">
    <source>
        <dbReference type="SAM" id="MobiDB-lite"/>
    </source>
</evidence>
<keyword evidence="2" id="KW-1133">Transmembrane helix</keyword>
<feature type="transmembrane region" description="Helical" evidence="2">
    <location>
        <begin position="18"/>
        <end position="37"/>
    </location>
</feature>
<feature type="region of interest" description="Disordered" evidence="1">
    <location>
        <begin position="139"/>
        <end position="162"/>
    </location>
</feature>
<evidence type="ECO:0000256" key="2">
    <source>
        <dbReference type="SAM" id="Phobius"/>
    </source>
</evidence>
<evidence type="ECO:0000313" key="4">
    <source>
        <dbReference type="Proteomes" id="UP000006882"/>
    </source>
</evidence>
<sequence length="162" mass="18168">MTRLEVQNKRKSVNKTLYITYTWFVGLVSSLIVARTCNLRSGQKKQAIRPSPCSPTFLNLIKLSILSEIELDLLRARGPIRALVLTQPLPPSHSVAKKNLPGRGRKKGPKLTISKNPPTYRQQAQLSLPILYMSFSTVVKKTKSPNPSQSTVSEPTQCRERD</sequence>
<name>A0A251QYV5_PRUPE</name>
<evidence type="ECO:0000313" key="3">
    <source>
        <dbReference type="EMBL" id="ONI28994.1"/>
    </source>
</evidence>
<dbReference type="AlphaFoldDB" id="A0A251QYV5"/>
<keyword evidence="4" id="KW-1185">Reference proteome</keyword>
<dbReference type="EMBL" id="CM007651">
    <property type="protein sequence ID" value="ONI28994.1"/>
    <property type="molecule type" value="Genomic_DNA"/>
</dbReference>
<feature type="compositionally biased region" description="Polar residues" evidence="1">
    <location>
        <begin position="139"/>
        <end position="156"/>
    </location>
</feature>
<keyword evidence="2" id="KW-0812">Transmembrane</keyword>
<feature type="region of interest" description="Disordered" evidence="1">
    <location>
        <begin position="93"/>
        <end position="118"/>
    </location>
</feature>
<reference evidence="3 4" key="1">
    <citation type="journal article" date="2013" name="Nat. Genet.">
        <title>The high-quality draft genome of peach (Prunus persica) identifies unique patterns of genetic diversity, domestication and genome evolution.</title>
        <authorList>
            <consortium name="International Peach Genome Initiative"/>
            <person name="Verde I."/>
            <person name="Abbott A.G."/>
            <person name="Scalabrin S."/>
            <person name="Jung S."/>
            <person name="Shu S."/>
            <person name="Marroni F."/>
            <person name="Zhebentyayeva T."/>
            <person name="Dettori M.T."/>
            <person name="Grimwood J."/>
            <person name="Cattonaro F."/>
            <person name="Zuccolo A."/>
            <person name="Rossini L."/>
            <person name="Jenkins J."/>
            <person name="Vendramin E."/>
            <person name="Meisel L.A."/>
            <person name="Decroocq V."/>
            <person name="Sosinski B."/>
            <person name="Prochnik S."/>
            <person name="Mitros T."/>
            <person name="Policriti A."/>
            <person name="Cipriani G."/>
            <person name="Dondini L."/>
            <person name="Ficklin S."/>
            <person name="Goodstein D.M."/>
            <person name="Xuan P."/>
            <person name="Del Fabbro C."/>
            <person name="Aramini V."/>
            <person name="Copetti D."/>
            <person name="Gonzalez S."/>
            <person name="Horner D.S."/>
            <person name="Falchi R."/>
            <person name="Lucas S."/>
            <person name="Mica E."/>
            <person name="Maldonado J."/>
            <person name="Lazzari B."/>
            <person name="Bielenberg D."/>
            <person name="Pirona R."/>
            <person name="Miculan M."/>
            <person name="Barakat A."/>
            <person name="Testolin R."/>
            <person name="Stella A."/>
            <person name="Tartarini S."/>
            <person name="Tonutti P."/>
            <person name="Arus P."/>
            <person name="Orellana A."/>
            <person name="Wells C."/>
            <person name="Main D."/>
            <person name="Vizzotto G."/>
            <person name="Silva H."/>
            <person name="Salamini F."/>
            <person name="Schmutz J."/>
            <person name="Morgante M."/>
            <person name="Rokhsar D.S."/>
        </authorList>
    </citation>
    <scope>NUCLEOTIDE SEQUENCE [LARGE SCALE GENOMIC DNA]</scope>
    <source>
        <strain evidence="4">cv. Nemared</strain>
    </source>
</reference>
<dbReference type="Gramene" id="ONI28994">
    <property type="protein sequence ID" value="ONI28994"/>
    <property type="gene ID" value="PRUPE_1G174300"/>
</dbReference>
<proteinExistence type="predicted"/>
<gene>
    <name evidence="3" type="ORF">PRUPE_1G174300</name>
</gene>
<protein>
    <submittedName>
        <fullName evidence="3">Uncharacterized protein</fullName>
    </submittedName>
</protein>
<dbReference type="Proteomes" id="UP000006882">
    <property type="component" value="Chromosome G1"/>
</dbReference>